<evidence type="ECO:0000256" key="14">
    <source>
        <dbReference type="ARBA" id="ARBA00032370"/>
    </source>
</evidence>
<dbReference type="HAMAP" id="MF_00913">
    <property type="entry name" value="PGT_FtsW_proteobact"/>
    <property type="match status" value="1"/>
</dbReference>
<feature type="transmembrane region" description="Helical" evidence="18">
    <location>
        <begin position="131"/>
        <end position="155"/>
    </location>
</feature>
<sequence length="465" mass="50044">MNVGLLFQQTGNMGGRDEVRKSVDKPVLPEGLDGVLILLVLSLLGLGLVMVCSASISIADSKTSTPFFYLYRQFIAAGLGVLGAMMIFKIRLVYWEKSGMLLLAIAFVMVILVLVPGVGKTVNGSTRWIPVGILNLQVSEIVKLFVMIYVAGYLVRHGEQVRSSLWGFIKPMMMVGLICLFLLLEPDFGASVVIMMTVLGMTYLGGVRFIQFVTVLALLGSAATLLVVSSPYRLQRLTAFVNPWADPFDSGFQLTQSLIAIGSGGWAGSGLGGSVQKLFYLPEAHTDFLFAVLAEELGLIGVIVVIGLYAALVFRVFMIARKAESCGKQFAAYLSYGIGIWLGLQAFINIGVNMGVLPTKGLTLPLMSYGGSSLIVVSAAIGLLLRVAYECSNGQAMPRKTARGKTASGKSENGKTAVKHSEPKKQQQKREKTKKTRKPGVAARSTTRGSPNRTKSVRDLIRDGG</sequence>
<dbReference type="GO" id="GO:0051301">
    <property type="term" value="P:cell division"/>
    <property type="evidence" value="ECO:0007669"/>
    <property type="project" value="UniProtKB-KW"/>
</dbReference>
<evidence type="ECO:0000256" key="9">
    <source>
        <dbReference type="ARBA" id="ARBA00022984"/>
    </source>
</evidence>
<dbReference type="GO" id="GO:0008360">
    <property type="term" value="P:regulation of cell shape"/>
    <property type="evidence" value="ECO:0007669"/>
    <property type="project" value="UniProtKB-KW"/>
</dbReference>
<dbReference type="GO" id="GO:0005886">
    <property type="term" value="C:plasma membrane"/>
    <property type="evidence" value="ECO:0007669"/>
    <property type="project" value="UniProtKB-SubCell"/>
</dbReference>
<feature type="transmembrane region" description="Helical" evidence="18">
    <location>
        <begin position="368"/>
        <end position="389"/>
    </location>
</feature>
<feature type="transmembrane region" description="Helical" evidence="18">
    <location>
        <begin position="70"/>
        <end position="88"/>
    </location>
</feature>
<feature type="transmembrane region" description="Helical" evidence="18">
    <location>
        <begin position="167"/>
        <end position="184"/>
    </location>
</feature>
<feature type="transmembrane region" description="Helical" evidence="18">
    <location>
        <begin position="100"/>
        <end position="119"/>
    </location>
</feature>
<dbReference type="GO" id="GO:0032153">
    <property type="term" value="C:cell division site"/>
    <property type="evidence" value="ECO:0007669"/>
    <property type="project" value="TreeGrafter"/>
</dbReference>
<evidence type="ECO:0000256" key="8">
    <source>
        <dbReference type="ARBA" id="ARBA00022960"/>
    </source>
</evidence>
<dbReference type="AlphaFoldDB" id="A0A3B0X5T7"/>
<comment type="catalytic activity">
    <reaction evidence="16">
        <text>[GlcNAc-(1-&gt;4)-Mur2Ac(oyl-L-Ala-gamma-D-Glu-L-Lys-D-Ala-D-Ala)](n)-di-trans,octa-cis-undecaprenyl diphosphate + beta-D-GlcNAc-(1-&gt;4)-Mur2Ac(oyl-L-Ala-gamma-D-Glu-L-Lys-D-Ala-D-Ala)-di-trans,octa-cis-undecaprenyl diphosphate = [GlcNAc-(1-&gt;4)-Mur2Ac(oyl-L-Ala-gamma-D-Glu-L-Lys-D-Ala-D-Ala)](n+1)-di-trans,octa-cis-undecaprenyl diphosphate + di-trans,octa-cis-undecaprenyl diphosphate + H(+)</text>
        <dbReference type="Rhea" id="RHEA:23708"/>
        <dbReference type="Rhea" id="RHEA-COMP:9602"/>
        <dbReference type="Rhea" id="RHEA-COMP:9603"/>
        <dbReference type="ChEBI" id="CHEBI:15378"/>
        <dbReference type="ChEBI" id="CHEBI:58405"/>
        <dbReference type="ChEBI" id="CHEBI:60033"/>
        <dbReference type="ChEBI" id="CHEBI:78435"/>
        <dbReference type="EC" id="2.4.99.28"/>
    </reaction>
</comment>
<feature type="compositionally biased region" description="Basic and acidic residues" evidence="17">
    <location>
        <begin position="419"/>
        <end position="430"/>
    </location>
</feature>
<dbReference type="InterPro" id="IPR018365">
    <property type="entry name" value="Cell_cycle_FtsW-rel_CS"/>
</dbReference>
<dbReference type="EC" id="2.4.99.28" evidence="15"/>
<proteinExistence type="inferred from homology"/>
<dbReference type="GO" id="GO:0015648">
    <property type="term" value="F:lipid-linked peptidoglycan transporter activity"/>
    <property type="evidence" value="ECO:0007669"/>
    <property type="project" value="TreeGrafter"/>
</dbReference>
<evidence type="ECO:0000256" key="6">
    <source>
        <dbReference type="ARBA" id="ARBA00022679"/>
    </source>
</evidence>
<evidence type="ECO:0000256" key="3">
    <source>
        <dbReference type="ARBA" id="ARBA00022475"/>
    </source>
</evidence>
<comment type="pathway">
    <text evidence="2">Cell wall biogenesis; peptidoglycan biosynthesis.</text>
</comment>
<feature type="compositionally biased region" description="Basic and acidic residues" evidence="17">
    <location>
        <begin position="456"/>
        <end position="465"/>
    </location>
</feature>
<evidence type="ECO:0000256" key="13">
    <source>
        <dbReference type="ARBA" id="ARBA00023316"/>
    </source>
</evidence>
<organism evidence="19">
    <name type="scientific">hydrothermal vent metagenome</name>
    <dbReference type="NCBI Taxonomy" id="652676"/>
    <lineage>
        <taxon>unclassified sequences</taxon>
        <taxon>metagenomes</taxon>
        <taxon>ecological metagenomes</taxon>
    </lineage>
</organism>
<feature type="compositionally biased region" description="Polar residues" evidence="17">
    <location>
        <begin position="444"/>
        <end position="454"/>
    </location>
</feature>
<evidence type="ECO:0000256" key="4">
    <source>
        <dbReference type="ARBA" id="ARBA00022618"/>
    </source>
</evidence>
<feature type="transmembrane region" description="Helical" evidence="18">
    <location>
        <begin position="213"/>
        <end position="232"/>
    </location>
</feature>
<evidence type="ECO:0000256" key="1">
    <source>
        <dbReference type="ARBA" id="ARBA00004651"/>
    </source>
</evidence>
<dbReference type="PANTHER" id="PTHR30474">
    <property type="entry name" value="CELL CYCLE PROTEIN"/>
    <property type="match status" value="1"/>
</dbReference>
<keyword evidence="6" id="KW-0808">Transferase</keyword>
<keyword evidence="11 18" id="KW-0472">Membrane</keyword>
<dbReference type="InterPro" id="IPR001182">
    <property type="entry name" value="FtsW/RodA"/>
</dbReference>
<keyword evidence="4 19" id="KW-0132">Cell division</keyword>
<evidence type="ECO:0000256" key="15">
    <source>
        <dbReference type="ARBA" id="ARBA00044770"/>
    </source>
</evidence>
<comment type="subcellular location">
    <subcellularLocation>
        <location evidence="1">Cell membrane</location>
        <topology evidence="1">Multi-pass membrane protein</topology>
    </subcellularLocation>
</comment>
<keyword evidence="5" id="KW-0328">Glycosyltransferase</keyword>
<dbReference type="EMBL" id="UOFG01000049">
    <property type="protein sequence ID" value="VAW58812.1"/>
    <property type="molecule type" value="Genomic_DNA"/>
</dbReference>
<reference evidence="19" key="1">
    <citation type="submission" date="2018-06" db="EMBL/GenBank/DDBJ databases">
        <authorList>
            <person name="Zhirakovskaya E."/>
        </authorList>
    </citation>
    <scope>NUCLEOTIDE SEQUENCE</scope>
</reference>
<protein>
    <recommendedName>
        <fullName evidence="15">peptidoglycan glycosyltransferase</fullName>
        <ecNumber evidence="15">2.4.99.28</ecNumber>
    </recommendedName>
    <alternativeName>
        <fullName evidence="14">Peptidoglycan polymerase</fullName>
    </alternativeName>
</protein>
<gene>
    <name evidence="19" type="ORF">MNBD_GAMMA11-2726</name>
</gene>
<feature type="transmembrane region" description="Helical" evidence="18">
    <location>
        <begin position="330"/>
        <end position="348"/>
    </location>
</feature>
<dbReference type="PANTHER" id="PTHR30474:SF2">
    <property type="entry name" value="PEPTIDOGLYCAN GLYCOSYLTRANSFERASE FTSW-RELATED"/>
    <property type="match status" value="1"/>
</dbReference>
<evidence type="ECO:0000256" key="18">
    <source>
        <dbReference type="SAM" id="Phobius"/>
    </source>
</evidence>
<dbReference type="NCBIfam" id="TIGR02614">
    <property type="entry name" value="ftsW"/>
    <property type="match status" value="1"/>
</dbReference>
<keyword evidence="7 18" id="KW-0812">Transmembrane</keyword>
<feature type="transmembrane region" description="Helical" evidence="18">
    <location>
        <begin position="35"/>
        <end position="58"/>
    </location>
</feature>
<keyword evidence="3" id="KW-1003">Cell membrane</keyword>
<keyword evidence="10 18" id="KW-1133">Transmembrane helix</keyword>
<feature type="region of interest" description="Disordered" evidence="17">
    <location>
        <begin position="398"/>
        <end position="465"/>
    </location>
</feature>
<evidence type="ECO:0000256" key="11">
    <source>
        <dbReference type="ARBA" id="ARBA00023136"/>
    </source>
</evidence>
<evidence type="ECO:0000256" key="10">
    <source>
        <dbReference type="ARBA" id="ARBA00022989"/>
    </source>
</evidence>
<dbReference type="Pfam" id="PF01098">
    <property type="entry name" value="FTSW_RODA_SPOVE"/>
    <property type="match status" value="1"/>
</dbReference>
<dbReference type="InterPro" id="IPR013437">
    <property type="entry name" value="FtsW"/>
</dbReference>
<feature type="transmembrane region" description="Helical" evidence="18">
    <location>
        <begin position="190"/>
        <end position="206"/>
    </location>
</feature>
<keyword evidence="9" id="KW-0573">Peptidoglycan synthesis</keyword>
<keyword evidence="13" id="KW-0961">Cell wall biogenesis/degradation</keyword>
<name>A0A3B0X5T7_9ZZZZ</name>
<evidence type="ECO:0000256" key="17">
    <source>
        <dbReference type="SAM" id="MobiDB-lite"/>
    </source>
</evidence>
<evidence type="ECO:0000256" key="7">
    <source>
        <dbReference type="ARBA" id="ARBA00022692"/>
    </source>
</evidence>
<evidence type="ECO:0000256" key="5">
    <source>
        <dbReference type="ARBA" id="ARBA00022676"/>
    </source>
</evidence>
<dbReference type="PROSITE" id="PS00428">
    <property type="entry name" value="FTSW_RODA_SPOVE"/>
    <property type="match status" value="1"/>
</dbReference>
<evidence type="ECO:0000256" key="12">
    <source>
        <dbReference type="ARBA" id="ARBA00023306"/>
    </source>
</evidence>
<dbReference type="GO" id="GO:0008955">
    <property type="term" value="F:peptidoglycan glycosyltransferase activity"/>
    <property type="evidence" value="ECO:0007669"/>
    <property type="project" value="UniProtKB-EC"/>
</dbReference>
<dbReference type="GO" id="GO:0009252">
    <property type="term" value="P:peptidoglycan biosynthetic process"/>
    <property type="evidence" value="ECO:0007669"/>
    <property type="project" value="UniProtKB-KW"/>
</dbReference>
<keyword evidence="8" id="KW-0133">Cell shape</keyword>
<accession>A0A3B0X5T7</accession>
<feature type="transmembrane region" description="Helical" evidence="18">
    <location>
        <begin position="297"/>
        <end position="318"/>
    </location>
</feature>
<evidence type="ECO:0000256" key="2">
    <source>
        <dbReference type="ARBA" id="ARBA00004752"/>
    </source>
</evidence>
<keyword evidence="12" id="KW-0131">Cell cycle</keyword>
<evidence type="ECO:0000256" key="16">
    <source>
        <dbReference type="ARBA" id="ARBA00049902"/>
    </source>
</evidence>
<evidence type="ECO:0000313" key="19">
    <source>
        <dbReference type="EMBL" id="VAW58812.1"/>
    </source>
</evidence>
<dbReference type="GO" id="GO:0071555">
    <property type="term" value="P:cell wall organization"/>
    <property type="evidence" value="ECO:0007669"/>
    <property type="project" value="UniProtKB-KW"/>
</dbReference>